<evidence type="ECO:0000259" key="8">
    <source>
        <dbReference type="Pfam" id="PF02687"/>
    </source>
</evidence>
<dbReference type="Pfam" id="PF02687">
    <property type="entry name" value="FtsX"/>
    <property type="match status" value="2"/>
</dbReference>
<evidence type="ECO:0000256" key="7">
    <source>
        <dbReference type="SAM" id="Phobius"/>
    </source>
</evidence>
<evidence type="ECO:0000256" key="3">
    <source>
        <dbReference type="ARBA" id="ARBA00022692"/>
    </source>
</evidence>
<feature type="domain" description="ABC3 transporter permease C-terminal" evidence="8">
    <location>
        <begin position="725"/>
        <end position="842"/>
    </location>
</feature>
<dbReference type="Proteomes" id="UP001500620">
    <property type="component" value="Unassembled WGS sequence"/>
</dbReference>
<feature type="transmembrane region" description="Helical" evidence="7">
    <location>
        <begin position="767"/>
        <end position="800"/>
    </location>
</feature>
<feature type="domain" description="MacB-like periplasmic core" evidence="9">
    <location>
        <begin position="18"/>
        <end position="238"/>
    </location>
</feature>
<feature type="transmembrane region" description="Helical" evidence="7">
    <location>
        <begin position="492"/>
        <end position="515"/>
    </location>
</feature>
<feature type="transmembrane region" description="Helical" evidence="7">
    <location>
        <begin position="360"/>
        <end position="387"/>
    </location>
</feature>
<keyword evidence="11" id="KW-1185">Reference proteome</keyword>
<keyword evidence="2" id="KW-1003">Cell membrane</keyword>
<proteinExistence type="inferred from homology"/>
<feature type="transmembrane region" description="Helical" evidence="7">
    <location>
        <begin position="314"/>
        <end position="340"/>
    </location>
</feature>
<evidence type="ECO:0000256" key="5">
    <source>
        <dbReference type="ARBA" id="ARBA00023136"/>
    </source>
</evidence>
<dbReference type="InterPro" id="IPR003838">
    <property type="entry name" value="ABC3_permease_C"/>
</dbReference>
<keyword evidence="4 7" id="KW-1133">Transmembrane helix</keyword>
<dbReference type="InterPro" id="IPR025857">
    <property type="entry name" value="MacB_PCD"/>
</dbReference>
<gene>
    <name evidence="10" type="ORF">GCM10022255_049440</name>
</gene>
<feature type="transmembrane region" description="Helical" evidence="7">
    <location>
        <begin position="408"/>
        <end position="428"/>
    </location>
</feature>
<feature type="transmembrane region" description="Helical" evidence="7">
    <location>
        <begin position="266"/>
        <end position="293"/>
    </location>
</feature>
<keyword evidence="5 7" id="KW-0472">Membrane</keyword>
<dbReference type="RefSeq" id="WP_345129517.1">
    <property type="nucleotide sequence ID" value="NZ_BAABAT010000013.1"/>
</dbReference>
<protein>
    <submittedName>
        <fullName evidence="10">FtsX-like permease family protein</fullName>
    </submittedName>
</protein>
<name>A0ABP8DC80_9ACTN</name>
<dbReference type="Pfam" id="PF12704">
    <property type="entry name" value="MacB_PCD"/>
    <property type="match status" value="2"/>
</dbReference>
<dbReference type="InterPro" id="IPR050250">
    <property type="entry name" value="Macrolide_Exporter_MacB"/>
</dbReference>
<evidence type="ECO:0000256" key="2">
    <source>
        <dbReference type="ARBA" id="ARBA00022475"/>
    </source>
</evidence>
<feature type="domain" description="MacB-like periplasmic core" evidence="9">
    <location>
        <begin position="491"/>
        <end position="692"/>
    </location>
</feature>
<accession>A0ABP8DC80</accession>
<dbReference type="PANTHER" id="PTHR30572:SF4">
    <property type="entry name" value="ABC TRANSPORTER PERMEASE YTRF"/>
    <property type="match status" value="1"/>
</dbReference>
<evidence type="ECO:0000256" key="6">
    <source>
        <dbReference type="ARBA" id="ARBA00038076"/>
    </source>
</evidence>
<feature type="transmembrane region" description="Helical" evidence="7">
    <location>
        <begin position="718"/>
        <end position="746"/>
    </location>
</feature>
<comment type="similarity">
    <text evidence="6">Belongs to the ABC-4 integral membrane protein family.</text>
</comment>
<feature type="transmembrane region" description="Helical" evidence="7">
    <location>
        <begin position="440"/>
        <end position="471"/>
    </location>
</feature>
<comment type="caution">
    <text evidence="10">The sequence shown here is derived from an EMBL/GenBank/DDBJ whole genome shotgun (WGS) entry which is preliminary data.</text>
</comment>
<feature type="domain" description="ABC3 transporter permease C-terminal" evidence="8">
    <location>
        <begin position="274"/>
        <end position="392"/>
    </location>
</feature>
<evidence type="ECO:0000256" key="1">
    <source>
        <dbReference type="ARBA" id="ARBA00004651"/>
    </source>
</evidence>
<evidence type="ECO:0000313" key="11">
    <source>
        <dbReference type="Proteomes" id="UP001500620"/>
    </source>
</evidence>
<dbReference type="EMBL" id="BAABAT010000013">
    <property type="protein sequence ID" value="GAA4252493.1"/>
    <property type="molecule type" value="Genomic_DNA"/>
</dbReference>
<evidence type="ECO:0000313" key="10">
    <source>
        <dbReference type="EMBL" id="GAA4252493.1"/>
    </source>
</evidence>
<feature type="transmembrane region" description="Helical" evidence="7">
    <location>
        <begin position="812"/>
        <end position="833"/>
    </location>
</feature>
<reference evidence="11" key="1">
    <citation type="journal article" date="2019" name="Int. J. Syst. Evol. Microbiol.">
        <title>The Global Catalogue of Microorganisms (GCM) 10K type strain sequencing project: providing services to taxonomists for standard genome sequencing and annotation.</title>
        <authorList>
            <consortium name="The Broad Institute Genomics Platform"/>
            <consortium name="The Broad Institute Genome Sequencing Center for Infectious Disease"/>
            <person name="Wu L."/>
            <person name="Ma J."/>
        </authorList>
    </citation>
    <scope>NUCLEOTIDE SEQUENCE [LARGE SCALE GENOMIC DNA]</scope>
    <source>
        <strain evidence="11">JCM 17441</strain>
    </source>
</reference>
<evidence type="ECO:0000259" key="9">
    <source>
        <dbReference type="Pfam" id="PF12704"/>
    </source>
</evidence>
<comment type="subcellular location">
    <subcellularLocation>
        <location evidence="1">Cell membrane</location>
        <topology evidence="1">Multi-pass membrane protein</topology>
    </subcellularLocation>
</comment>
<dbReference type="PANTHER" id="PTHR30572">
    <property type="entry name" value="MEMBRANE COMPONENT OF TRANSPORTER-RELATED"/>
    <property type="match status" value="1"/>
</dbReference>
<sequence length="850" mass="88659">MLRATLKSLLARKLRLTLSTLAVVLSVMFISGSLVLTDTLGRTFDNLFANIYTYTDVQVSAKSQLQQQGGGNDASTPFPAATVDRVAKLDGVAKATGQVFLNGATPIGRNKKVVLNQTGQQFGANWTGEDDLVKLAEGGAPKADNEIVINRGLANKAGFKLGDSMDVITRDQERGTYKIVGIMQYAGGRDSMAGESAIFFTTEKAQEAMLGAEGVYNVIDVKAAAGVSDEKLRDTVKAELGDAFVVQTGKELSDEASKGIKNLLNYINYFLLGFGAVALLVGVFLILNTFSIIVAQRTQELALLRAMGAARGQVLRSVLLEAVIIGLVGSALGFLVGLGLGAAGARAFVGLADGAEVASLGFPISAVIASFAIGIGVTIVAALMPAVKASRVAPIAAMRESATPDRPLTKLTISGIVVTALAAGALSWGLAGAGGATLSLVFGGVLGVLIGVALLTPVISKPLVAALGMLFSWSIPGKLGRRNSARNPRRTAITAGAVMIGIAIVTAISTIFTSLSTAFADTLNKDLAADVIVLGQQTSEIPPVVTNAELDRITALPQAKTVAAITADAVEINGQQQFVFAYLDPAAGVSVLKLTTDQGRIDRLGPGEFMVDKKTAEDRKLKLGDTISVKFAKGPQKTLTLVGITGETAIGDGIVIDYADAKEGFAFPQPWQVFMAVKDGSSVAAAKDAVNDVLKDNPQVQAYTKAEYVKTNQQTFNVILVIVQVLLLIALAISVLGVINTLLLSVIERTRELGMLRAVGLRRRQTWLMVTTESVVITVFGTVLGLAVGVGLGAAIVTALKDVVGFGAVTLPWALMTVYFIASIVIGAVAGFIPSLRAVRLNVLGAIAYE</sequence>
<organism evidence="10 11">
    <name type="scientific">Dactylosporangium darangshiense</name>
    <dbReference type="NCBI Taxonomy" id="579108"/>
    <lineage>
        <taxon>Bacteria</taxon>
        <taxon>Bacillati</taxon>
        <taxon>Actinomycetota</taxon>
        <taxon>Actinomycetes</taxon>
        <taxon>Micromonosporales</taxon>
        <taxon>Micromonosporaceae</taxon>
        <taxon>Dactylosporangium</taxon>
    </lineage>
</organism>
<evidence type="ECO:0000256" key="4">
    <source>
        <dbReference type="ARBA" id="ARBA00022989"/>
    </source>
</evidence>
<keyword evidence="3 7" id="KW-0812">Transmembrane</keyword>